<dbReference type="GO" id="GO:0016233">
    <property type="term" value="P:telomere capping"/>
    <property type="evidence" value="ECO:0007669"/>
    <property type="project" value="TreeGrafter"/>
</dbReference>
<reference evidence="11 12" key="1">
    <citation type="submission" date="2023-08" db="EMBL/GenBank/DDBJ databases">
        <title>Black Yeasts Isolated from many extreme environments.</title>
        <authorList>
            <person name="Coleine C."/>
            <person name="Stajich J.E."/>
            <person name="Selbmann L."/>
        </authorList>
    </citation>
    <scope>NUCLEOTIDE SEQUENCE [LARGE SCALE GENOMIC DNA]</scope>
    <source>
        <strain evidence="11 12">CCFEE 5935</strain>
    </source>
</reference>
<evidence type="ECO:0000256" key="2">
    <source>
        <dbReference type="ARBA" id="ARBA00004574"/>
    </source>
</evidence>
<dbReference type="GO" id="GO:0010521">
    <property type="term" value="F:telomerase inhibitor activity"/>
    <property type="evidence" value="ECO:0007669"/>
    <property type="project" value="TreeGrafter"/>
</dbReference>
<comment type="similarity">
    <text evidence="3">Belongs to the telombin family.</text>
</comment>
<dbReference type="GO" id="GO:0000783">
    <property type="term" value="C:nuclear telomere cap complex"/>
    <property type="evidence" value="ECO:0007669"/>
    <property type="project" value="TreeGrafter"/>
</dbReference>
<dbReference type="InterPro" id="IPR032042">
    <property type="entry name" value="POT1PC"/>
</dbReference>
<dbReference type="InterPro" id="IPR012340">
    <property type="entry name" value="NA-bd_OB-fold"/>
</dbReference>
<evidence type="ECO:0000256" key="5">
    <source>
        <dbReference type="ARBA" id="ARBA00022454"/>
    </source>
</evidence>
<sequence length="669" mass="76047">MAVPKTFVDLSSAYRTTPNTLVNIIGTVVDIQPPTLTRSQYMMTFKLLDESLRDALHGSRGLTVRFFADDQKDFPRVERLGDMVLLRGIRITMFTGQIIALSTFRTSVLVFPAAAIPAPNYQIAFHDKKRLECLGVPNDVGRFTLEEQNYVIQLKHAMSSVLQSLSKYSDTAPVNAPSGPAGIRELSRENVQSEPPSKRAEESVLPEQPRKRPGEDLQSEQAKRQITSLPARDKLKTISEVRATNTGSYADLCVQVVKKFPAGNAKCDLYVTDYTENKAVFPRPPPEADGSSERDGDQYGYSDDKTDRQWPGPYGYLVLKVNLQNPHAGYANRDIKEDDFVRLQNVKFRNRADHVGGLEGDMWPDHMYPEKVSIRRVPPGTEEVKALLERKKRYWAHRNAKLAADEAKKNRDERSTRKSRKAANREKKKLKKQEKNAAKAEKKAAKSDISPDMPSHAEDEEKRRRSKVDINPHVRCGHREIPLSSIRIILDPENKHHEYSDPNIESLIIPFINATYRTQARVVDFEPKQLEDFARLASSNNEDSPDDSVMMIDYESSPRYEWSFELQLESIDQHSRLWVQIGHQEAQYLFGNDVPDPGDLRQDRKLLAKVREKLCILWGNVEEKGEEEAVSNLPFECCVKEYGVLKDEAGVEGMENVEKVFSMFGVNIS</sequence>
<dbReference type="RefSeq" id="XP_064657521.1">
    <property type="nucleotide sequence ID" value="XM_064804751.1"/>
</dbReference>
<evidence type="ECO:0000256" key="1">
    <source>
        <dbReference type="ARBA" id="ARBA00004123"/>
    </source>
</evidence>
<dbReference type="Gene3D" id="2.40.50.140">
    <property type="entry name" value="Nucleic acid-binding proteins"/>
    <property type="match status" value="2"/>
</dbReference>
<dbReference type="InterPro" id="IPR011564">
    <property type="entry name" value="Telomer_end-bd_POT1/Cdc13"/>
</dbReference>
<keyword evidence="5" id="KW-0158">Chromosome</keyword>
<feature type="compositionally biased region" description="Basic residues" evidence="9">
    <location>
        <begin position="417"/>
        <end position="432"/>
    </location>
</feature>
<feature type="region of interest" description="Disordered" evidence="9">
    <location>
        <begin position="187"/>
        <end position="231"/>
    </location>
</feature>
<evidence type="ECO:0000256" key="4">
    <source>
        <dbReference type="ARBA" id="ARBA00015253"/>
    </source>
</evidence>
<comment type="caution">
    <text evidence="11">The sequence shown here is derived from an EMBL/GenBank/DDBJ whole genome shotgun (WGS) entry which is preliminary data.</text>
</comment>
<evidence type="ECO:0000256" key="6">
    <source>
        <dbReference type="ARBA" id="ARBA00022895"/>
    </source>
</evidence>
<feature type="compositionally biased region" description="Basic and acidic residues" evidence="9">
    <location>
        <begin position="403"/>
        <end position="416"/>
    </location>
</feature>
<comment type="subcellular location">
    <subcellularLocation>
        <location evidence="2">Chromosome</location>
        <location evidence="2">Telomere</location>
    </subcellularLocation>
    <subcellularLocation>
        <location evidence="1">Nucleus</location>
    </subcellularLocation>
</comment>
<dbReference type="PANTHER" id="PTHR14513">
    <property type="entry name" value="PROTECTION OF TELOMERES 1"/>
    <property type="match status" value="1"/>
</dbReference>
<dbReference type="Pfam" id="PF02765">
    <property type="entry name" value="POT1"/>
    <property type="match status" value="1"/>
</dbReference>
<dbReference type="Proteomes" id="UP001337655">
    <property type="component" value="Unassembled WGS sequence"/>
</dbReference>
<dbReference type="GO" id="GO:0098505">
    <property type="term" value="F:G-rich strand telomeric DNA binding"/>
    <property type="evidence" value="ECO:0007669"/>
    <property type="project" value="TreeGrafter"/>
</dbReference>
<dbReference type="EMBL" id="JAVRRT010000011">
    <property type="protein sequence ID" value="KAK5167815.1"/>
    <property type="molecule type" value="Genomic_DNA"/>
</dbReference>
<dbReference type="SMART" id="SM00976">
    <property type="entry name" value="Telo_bind"/>
    <property type="match status" value="1"/>
</dbReference>
<protein>
    <recommendedName>
        <fullName evidence="4">Protection of telomeres protein 1</fullName>
    </recommendedName>
</protein>
<keyword evidence="12" id="KW-1185">Reference proteome</keyword>
<evidence type="ECO:0000256" key="8">
    <source>
        <dbReference type="ARBA" id="ARBA00023242"/>
    </source>
</evidence>
<gene>
    <name evidence="11" type="ORF">LTR77_007514</name>
</gene>
<keyword evidence="7" id="KW-0238">DNA-binding</keyword>
<keyword evidence="6" id="KW-0779">Telomere</keyword>
<dbReference type="GeneID" id="89928850"/>
<feature type="region of interest" description="Disordered" evidence="9">
    <location>
        <begin position="400"/>
        <end position="471"/>
    </location>
</feature>
<dbReference type="SUPFAM" id="SSF50249">
    <property type="entry name" value="Nucleic acid-binding proteins"/>
    <property type="match status" value="2"/>
</dbReference>
<evidence type="ECO:0000259" key="10">
    <source>
        <dbReference type="SMART" id="SM00976"/>
    </source>
</evidence>
<feature type="compositionally biased region" description="Basic and acidic residues" evidence="9">
    <location>
        <begin position="291"/>
        <end position="307"/>
    </location>
</feature>
<evidence type="ECO:0000256" key="7">
    <source>
        <dbReference type="ARBA" id="ARBA00023125"/>
    </source>
</evidence>
<name>A0AAV9P916_9PEZI</name>
<feature type="compositionally biased region" description="Basic and acidic residues" evidence="9">
    <location>
        <begin position="455"/>
        <end position="471"/>
    </location>
</feature>
<dbReference type="GO" id="GO:0032210">
    <property type="term" value="P:regulation of telomere maintenance via telomerase"/>
    <property type="evidence" value="ECO:0007669"/>
    <property type="project" value="TreeGrafter"/>
</dbReference>
<feature type="domain" description="Telomeric single stranded DNA binding POT1/Cdc13" evidence="10">
    <location>
        <begin position="7"/>
        <end position="139"/>
    </location>
</feature>
<accession>A0AAV9P916</accession>
<dbReference type="Pfam" id="PF16686">
    <property type="entry name" value="POT1PC"/>
    <property type="match status" value="1"/>
</dbReference>
<dbReference type="InterPro" id="IPR028389">
    <property type="entry name" value="POT1"/>
</dbReference>
<feature type="compositionally biased region" description="Basic and acidic residues" evidence="9">
    <location>
        <begin position="196"/>
        <end position="215"/>
    </location>
</feature>
<dbReference type="PANTHER" id="PTHR14513:SF0">
    <property type="entry name" value="PROTECTION OF TELOMERES PROTEIN 1"/>
    <property type="match status" value="1"/>
</dbReference>
<proteinExistence type="inferred from homology"/>
<evidence type="ECO:0000313" key="11">
    <source>
        <dbReference type="EMBL" id="KAK5167815.1"/>
    </source>
</evidence>
<keyword evidence="8" id="KW-0539">Nucleus</keyword>
<evidence type="ECO:0000313" key="12">
    <source>
        <dbReference type="Proteomes" id="UP001337655"/>
    </source>
</evidence>
<dbReference type="CDD" id="cd04497">
    <property type="entry name" value="hPOT1_OB1_like"/>
    <property type="match status" value="1"/>
</dbReference>
<dbReference type="AlphaFoldDB" id="A0AAV9P916"/>
<evidence type="ECO:0000256" key="9">
    <source>
        <dbReference type="SAM" id="MobiDB-lite"/>
    </source>
</evidence>
<feature type="compositionally biased region" description="Basic and acidic residues" evidence="9">
    <location>
        <begin position="433"/>
        <end position="446"/>
    </location>
</feature>
<evidence type="ECO:0000256" key="3">
    <source>
        <dbReference type="ARBA" id="ARBA00008442"/>
    </source>
</evidence>
<organism evidence="11 12">
    <name type="scientific">Saxophila tyrrhenica</name>
    <dbReference type="NCBI Taxonomy" id="1690608"/>
    <lineage>
        <taxon>Eukaryota</taxon>
        <taxon>Fungi</taxon>
        <taxon>Dikarya</taxon>
        <taxon>Ascomycota</taxon>
        <taxon>Pezizomycotina</taxon>
        <taxon>Dothideomycetes</taxon>
        <taxon>Dothideomycetidae</taxon>
        <taxon>Mycosphaerellales</taxon>
        <taxon>Extremaceae</taxon>
        <taxon>Saxophila</taxon>
    </lineage>
</organism>
<feature type="region of interest" description="Disordered" evidence="9">
    <location>
        <begin position="278"/>
        <end position="307"/>
    </location>
</feature>